<gene>
    <name evidence="1" type="ORF">DPMN_057786</name>
</gene>
<reference evidence="1" key="1">
    <citation type="journal article" date="2019" name="bioRxiv">
        <title>The Genome of the Zebra Mussel, Dreissena polymorpha: A Resource for Invasive Species Research.</title>
        <authorList>
            <person name="McCartney M.A."/>
            <person name="Auch B."/>
            <person name="Kono T."/>
            <person name="Mallez S."/>
            <person name="Zhang Y."/>
            <person name="Obille A."/>
            <person name="Becker A."/>
            <person name="Abrahante J.E."/>
            <person name="Garbe J."/>
            <person name="Badalamenti J.P."/>
            <person name="Herman A."/>
            <person name="Mangelson H."/>
            <person name="Liachko I."/>
            <person name="Sullivan S."/>
            <person name="Sone E.D."/>
            <person name="Koren S."/>
            <person name="Silverstein K.A.T."/>
            <person name="Beckman K.B."/>
            <person name="Gohl D.M."/>
        </authorList>
    </citation>
    <scope>NUCLEOTIDE SEQUENCE</scope>
    <source>
        <strain evidence="1">Duluth1</strain>
        <tissue evidence="1">Whole animal</tissue>
    </source>
</reference>
<protein>
    <submittedName>
        <fullName evidence="1">Uncharacterized protein</fullName>
    </submittedName>
</protein>
<comment type="caution">
    <text evidence="1">The sequence shown here is derived from an EMBL/GenBank/DDBJ whole genome shotgun (WGS) entry which is preliminary data.</text>
</comment>
<accession>A0A9D4C0T3</accession>
<proteinExistence type="predicted"/>
<evidence type="ECO:0000313" key="1">
    <source>
        <dbReference type="EMBL" id="KAH3715081.1"/>
    </source>
</evidence>
<keyword evidence="2" id="KW-1185">Reference proteome</keyword>
<dbReference type="AlphaFoldDB" id="A0A9D4C0T3"/>
<sequence>MFIHEQFIARLHCRKFQYFRFGSDEPGIVFLRERRDFEEISVKLINNNAVGFAHNERPSVLSPAGLSESRRSYLTKSVIQYISESKRNVFISNSEWYI</sequence>
<dbReference type="EMBL" id="JAIWYP010000013">
    <property type="protein sequence ID" value="KAH3715081.1"/>
    <property type="molecule type" value="Genomic_DNA"/>
</dbReference>
<evidence type="ECO:0000313" key="2">
    <source>
        <dbReference type="Proteomes" id="UP000828390"/>
    </source>
</evidence>
<name>A0A9D4C0T3_DREPO</name>
<organism evidence="1 2">
    <name type="scientific">Dreissena polymorpha</name>
    <name type="common">Zebra mussel</name>
    <name type="synonym">Mytilus polymorpha</name>
    <dbReference type="NCBI Taxonomy" id="45954"/>
    <lineage>
        <taxon>Eukaryota</taxon>
        <taxon>Metazoa</taxon>
        <taxon>Spiralia</taxon>
        <taxon>Lophotrochozoa</taxon>
        <taxon>Mollusca</taxon>
        <taxon>Bivalvia</taxon>
        <taxon>Autobranchia</taxon>
        <taxon>Heteroconchia</taxon>
        <taxon>Euheterodonta</taxon>
        <taxon>Imparidentia</taxon>
        <taxon>Neoheterodontei</taxon>
        <taxon>Myida</taxon>
        <taxon>Dreissenoidea</taxon>
        <taxon>Dreissenidae</taxon>
        <taxon>Dreissena</taxon>
    </lineage>
</organism>
<reference evidence="1" key="2">
    <citation type="submission" date="2020-11" db="EMBL/GenBank/DDBJ databases">
        <authorList>
            <person name="McCartney M.A."/>
            <person name="Auch B."/>
            <person name="Kono T."/>
            <person name="Mallez S."/>
            <person name="Becker A."/>
            <person name="Gohl D.M."/>
            <person name="Silverstein K.A.T."/>
            <person name="Koren S."/>
            <person name="Bechman K.B."/>
            <person name="Herman A."/>
            <person name="Abrahante J.E."/>
            <person name="Garbe J."/>
        </authorList>
    </citation>
    <scope>NUCLEOTIDE SEQUENCE</scope>
    <source>
        <strain evidence="1">Duluth1</strain>
        <tissue evidence="1">Whole animal</tissue>
    </source>
</reference>
<dbReference type="Proteomes" id="UP000828390">
    <property type="component" value="Unassembled WGS sequence"/>
</dbReference>